<reference evidence="11 12" key="1">
    <citation type="submission" date="2016-05" db="EMBL/GenBank/DDBJ databases">
        <title>Paenibacillus sp. 1ZS3-15 nov., isolated from the rhizosphere soil.</title>
        <authorList>
            <person name="Zhang X.X."/>
            <person name="Zhang J."/>
        </authorList>
    </citation>
    <scope>NUCLEOTIDE SEQUENCE [LARGE SCALE GENOMIC DNA]</scope>
    <source>
        <strain evidence="11 12">1ZS3-15</strain>
    </source>
</reference>
<dbReference type="InterPro" id="IPR017853">
    <property type="entry name" value="GH"/>
</dbReference>
<keyword evidence="12" id="KW-1185">Reference proteome</keyword>
<name>A0A198AGZ1_9BACL</name>
<evidence type="ECO:0000256" key="2">
    <source>
        <dbReference type="ARBA" id="ARBA00004613"/>
    </source>
</evidence>
<evidence type="ECO:0000259" key="10">
    <source>
        <dbReference type="PROSITE" id="PS51272"/>
    </source>
</evidence>
<dbReference type="PANTHER" id="PTHR31451:SF39">
    <property type="entry name" value="MANNAN ENDO-1,4-BETA-MANNOSIDASE 1"/>
    <property type="match status" value="1"/>
</dbReference>
<dbReference type="PROSITE" id="PS50853">
    <property type="entry name" value="FN3"/>
    <property type="match status" value="1"/>
</dbReference>
<dbReference type="Pfam" id="PF26410">
    <property type="entry name" value="GH5_mannosidase"/>
    <property type="match status" value="1"/>
</dbReference>
<comment type="subcellular location">
    <subcellularLocation>
        <location evidence="2">Secreted</location>
    </subcellularLocation>
</comment>
<dbReference type="STRING" id="1850517.A8708_18165"/>
<evidence type="ECO:0000256" key="4">
    <source>
        <dbReference type="ARBA" id="ARBA00022525"/>
    </source>
</evidence>
<dbReference type="InterPro" id="IPR001547">
    <property type="entry name" value="Glyco_hydro_5"/>
</dbReference>
<dbReference type="EC" id="3.2.1.78" evidence="3"/>
<dbReference type="GO" id="GO:0005576">
    <property type="term" value="C:extracellular region"/>
    <property type="evidence" value="ECO:0007669"/>
    <property type="project" value="UniProtKB-SubCell"/>
</dbReference>
<feature type="domain" description="SLH" evidence="10">
    <location>
        <begin position="1310"/>
        <end position="1368"/>
    </location>
</feature>
<dbReference type="PROSITE" id="PS51272">
    <property type="entry name" value="SLH"/>
    <property type="match status" value="3"/>
</dbReference>
<proteinExistence type="predicted"/>
<evidence type="ECO:0000259" key="9">
    <source>
        <dbReference type="PROSITE" id="PS50853"/>
    </source>
</evidence>
<dbReference type="Gene3D" id="2.60.40.3440">
    <property type="match status" value="1"/>
</dbReference>
<evidence type="ECO:0000256" key="6">
    <source>
        <dbReference type="ARBA" id="ARBA00022801"/>
    </source>
</evidence>
<dbReference type="Pfam" id="PF17963">
    <property type="entry name" value="Big_9"/>
    <property type="match status" value="1"/>
</dbReference>
<dbReference type="InterPro" id="IPR001119">
    <property type="entry name" value="SLH_dom"/>
</dbReference>
<dbReference type="Gene3D" id="3.20.20.80">
    <property type="entry name" value="Glycosidases"/>
    <property type="match status" value="1"/>
</dbReference>
<sequence length="1368" mass="149839">MLVLGHRMYWTNAENYLDSEGMGRVVLKKVMARIACWILVFSMMVPMFDTGAAVRADEVSAFENFISRKGDKLMEGTQEYRFISTNMPDVLQIITDKKFESNSRIRLPNEYELRDAVQTVKQMNGRVMRTFVITVANGSDPNYMVNAAIGENDIAFNEDAMKVLDKLLQICNELGVRVYIPLVNYNEGVRGSTATYGEQFYTVGSQANIRFKKMVEGLLNRTNTFTGTRYNEDKAIMGWESGNELVMNNLPERNTWLHDLAAYVKLEAPNQLFIDGRNKPDDIYKFSGGTMVQNYDEFLNDNNIDIMSYHTYVGLTGPVTDTAIPAGVRTNTNGDIGATNTLKFFRELTKGKKSLVVGEIAMYMAPSTLITFLDELIANGTSGANWWATRFHNRDGGFYKHSDNGSQFEDLNWPGFPDTTAYLPEISSEIAIQKTLSEKAWTIMGGIGATPVLPQPAAPNLLPIPDIGHISWQGSTGAQSYEVQRGSSVNGPWTVAGVVYDNLPTYTSLFNDREAKVGSTYYYRIFAKNSSGVSLPSSVSPPIAVERQWLVDELFDLTKLHAREPNAVIFKSYANTSNQEDLGVLRSINGTSTSVQYAIGGKLTKVNVYVYDAPGSVSLFGSVDGQSYYDLNATKLTYEGESRTRYIYSGQSDYRFLKLELDGKAIVGRLELEYAPDDVLAPEPETIAAYRNPSSVLEAELFTYNENDFSVSDVMTNNRGVVKVNQTGGSNNAASNKRFSIVDFLQTGDYVVFYANLEAGTYDLKLDYDSRAARGKFQMSILEPGVSAEEAGTQVGGVIDAYDPGGGVIKSTEFGKVTFSQSGRYGFKFVSMGKNSASSNVKIGLDVIKLMSDNVSPTVTEATYATFDDTPVHGKLTANDANSDALTYLVINQPAAGHLTVNADGTFLYTPVRGQNGQFAFKWKVNDGWINSNTAQVIFNVTATDGGNSSPGGGGNSNNGNPNMKPAWKEIIDSRDGHTVVSVKVDPDVFDQLVEAAGEQGEVPLVIANKGDRVVIDMNGSLLAKLKVHSSTLNIVTEAGSYRLPVKDMDWDAIAAQLGGKVDLTSINVQFSISRLSEREANAAEQEATRMGINLNASPVNFEVTLTAGDQVLPIHRFLAYVERMIPLLPESAGNKTVSGIRILPDGSFQHVPARLVEKNGQTNAVLSSMTNSTYGVVTSAITFKDAEPHWGKVEINELGSRLIAKGTPGGLFEPDRQIQRAEFTALLNRSLGLEAEQTTMTFHDVNPDDWFVNEVGTALGYGLISGYEDGSYRPSEVITREEAMQALGKAAKLAGLGMSIADEELSSLLLPYKDHSQVGSWARSSVALMVKLGIVQGRSERLEPKEPITRAEAAAMMVRFLRTAHLI</sequence>
<dbReference type="OrthoDB" id="9801493at2"/>
<dbReference type="Proteomes" id="UP000078454">
    <property type="component" value="Unassembled WGS sequence"/>
</dbReference>
<keyword evidence="5" id="KW-0732">Signal</keyword>
<feature type="domain" description="Fibronectin type-III" evidence="9">
    <location>
        <begin position="455"/>
        <end position="548"/>
    </location>
</feature>
<keyword evidence="7" id="KW-0326">Glycosidase</keyword>
<evidence type="ECO:0000256" key="1">
    <source>
        <dbReference type="ARBA" id="ARBA00001678"/>
    </source>
</evidence>
<dbReference type="CDD" id="cd00063">
    <property type="entry name" value="FN3"/>
    <property type="match status" value="1"/>
</dbReference>
<gene>
    <name evidence="11" type="ORF">A8708_18165</name>
</gene>
<dbReference type="EMBL" id="LYPB01000050">
    <property type="protein sequence ID" value="OAS20497.1"/>
    <property type="molecule type" value="Genomic_DNA"/>
</dbReference>
<dbReference type="SUPFAM" id="SSF51445">
    <property type="entry name" value="(Trans)glycosidases"/>
    <property type="match status" value="1"/>
</dbReference>
<evidence type="ECO:0000256" key="8">
    <source>
        <dbReference type="SAM" id="MobiDB-lite"/>
    </source>
</evidence>
<evidence type="ECO:0000256" key="5">
    <source>
        <dbReference type="ARBA" id="ARBA00022729"/>
    </source>
</evidence>
<dbReference type="InterPro" id="IPR036116">
    <property type="entry name" value="FN3_sf"/>
</dbReference>
<dbReference type="SUPFAM" id="SSF49265">
    <property type="entry name" value="Fibronectin type III"/>
    <property type="match status" value="1"/>
</dbReference>
<dbReference type="InterPro" id="IPR013783">
    <property type="entry name" value="Ig-like_fold"/>
</dbReference>
<dbReference type="Pfam" id="PF00395">
    <property type="entry name" value="SLH"/>
    <property type="match status" value="3"/>
</dbReference>
<feature type="region of interest" description="Disordered" evidence="8">
    <location>
        <begin position="943"/>
        <end position="964"/>
    </location>
</feature>
<dbReference type="InterPro" id="IPR045053">
    <property type="entry name" value="MAN-like"/>
</dbReference>
<evidence type="ECO:0000256" key="3">
    <source>
        <dbReference type="ARBA" id="ARBA00012706"/>
    </source>
</evidence>
<evidence type="ECO:0000313" key="11">
    <source>
        <dbReference type="EMBL" id="OAS20497.1"/>
    </source>
</evidence>
<protein>
    <recommendedName>
        <fullName evidence="3">mannan endo-1,4-beta-mannosidase</fullName>
        <ecNumber evidence="3">3.2.1.78</ecNumber>
    </recommendedName>
</protein>
<keyword evidence="4" id="KW-0964">Secreted</keyword>
<dbReference type="GO" id="GO:0016985">
    <property type="term" value="F:mannan endo-1,4-beta-mannosidase activity"/>
    <property type="evidence" value="ECO:0007669"/>
    <property type="project" value="TreeGrafter"/>
</dbReference>
<dbReference type="InterPro" id="IPR003961">
    <property type="entry name" value="FN3_dom"/>
</dbReference>
<keyword evidence="6" id="KW-0378">Hydrolase</keyword>
<organism evidence="11 12">
    <name type="scientific">Paenibacillus oryzisoli</name>
    <dbReference type="NCBI Taxonomy" id="1850517"/>
    <lineage>
        <taxon>Bacteria</taxon>
        <taxon>Bacillati</taxon>
        <taxon>Bacillota</taxon>
        <taxon>Bacilli</taxon>
        <taxon>Bacillales</taxon>
        <taxon>Paenibacillaceae</taxon>
        <taxon>Paenibacillus</taxon>
    </lineage>
</organism>
<evidence type="ECO:0000313" key="12">
    <source>
        <dbReference type="Proteomes" id="UP000078454"/>
    </source>
</evidence>
<dbReference type="PANTHER" id="PTHR31451">
    <property type="match status" value="1"/>
</dbReference>
<comment type="caution">
    <text evidence="11">The sequence shown here is derived from an EMBL/GenBank/DDBJ whole genome shotgun (WGS) entry which is preliminary data.</text>
</comment>
<comment type="catalytic activity">
    <reaction evidence="1">
        <text>Random hydrolysis of (1-&gt;4)-beta-D-mannosidic linkages in mannans, galactomannans and glucomannans.</text>
        <dbReference type="EC" id="3.2.1.78"/>
    </reaction>
</comment>
<evidence type="ECO:0000256" key="7">
    <source>
        <dbReference type="ARBA" id="ARBA00023295"/>
    </source>
</evidence>
<dbReference type="Gene3D" id="2.60.40.10">
    <property type="entry name" value="Immunoglobulins"/>
    <property type="match status" value="1"/>
</dbReference>
<accession>A0A198AGZ1</accession>
<feature type="domain" description="SLH" evidence="10">
    <location>
        <begin position="1179"/>
        <end position="1238"/>
    </location>
</feature>
<feature type="domain" description="SLH" evidence="10">
    <location>
        <begin position="1239"/>
        <end position="1302"/>
    </location>
</feature>